<organism evidence="1 2">
    <name type="scientific">Tanacetum coccineum</name>
    <dbReference type="NCBI Taxonomy" id="301880"/>
    <lineage>
        <taxon>Eukaryota</taxon>
        <taxon>Viridiplantae</taxon>
        <taxon>Streptophyta</taxon>
        <taxon>Embryophyta</taxon>
        <taxon>Tracheophyta</taxon>
        <taxon>Spermatophyta</taxon>
        <taxon>Magnoliopsida</taxon>
        <taxon>eudicotyledons</taxon>
        <taxon>Gunneridae</taxon>
        <taxon>Pentapetalae</taxon>
        <taxon>asterids</taxon>
        <taxon>campanulids</taxon>
        <taxon>Asterales</taxon>
        <taxon>Asteraceae</taxon>
        <taxon>Asteroideae</taxon>
        <taxon>Anthemideae</taxon>
        <taxon>Anthemidinae</taxon>
        <taxon>Tanacetum</taxon>
    </lineage>
</organism>
<dbReference type="EMBL" id="BQNB010016135">
    <property type="protein sequence ID" value="GJT48212.1"/>
    <property type="molecule type" value="Genomic_DNA"/>
</dbReference>
<accession>A0ABQ5EBJ0</accession>
<protein>
    <submittedName>
        <fullName evidence="1">Uncharacterized protein</fullName>
    </submittedName>
</protein>
<keyword evidence="2" id="KW-1185">Reference proteome</keyword>
<evidence type="ECO:0000313" key="2">
    <source>
        <dbReference type="Proteomes" id="UP001151760"/>
    </source>
</evidence>
<evidence type="ECO:0000313" key="1">
    <source>
        <dbReference type="EMBL" id="GJT48212.1"/>
    </source>
</evidence>
<reference evidence="1" key="1">
    <citation type="journal article" date="2022" name="Int. J. Mol. Sci.">
        <title>Draft Genome of Tanacetum Coccineum: Genomic Comparison of Closely Related Tanacetum-Family Plants.</title>
        <authorList>
            <person name="Yamashiro T."/>
            <person name="Shiraishi A."/>
            <person name="Nakayama K."/>
            <person name="Satake H."/>
        </authorList>
    </citation>
    <scope>NUCLEOTIDE SEQUENCE</scope>
</reference>
<gene>
    <name evidence="1" type="ORF">Tco_0974369</name>
</gene>
<name>A0ABQ5EBJ0_9ASTR</name>
<proteinExistence type="predicted"/>
<reference evidence="1" key="2">
    <citation type="submission" date="2022-01" db="EMBL/GenBank/DDBJ databases">
        <authorList>
            <person name="Yamashiro T."/>
            <person name="Shiraishi A."/>
            <person name="Satake H."/>
            <person name="Nakayama K."/>
        </authorList>
    </citation>
    <scope>NUCLEOTIDE SEQUENCE</scope>
</reference>
<sequence length="193" mass="21946">MISSWLAIMDPPGDIMVPTTLLKKSLIRYSIGRLFTEMPMTWSHGVTLVNVKEKSHKGMKCHKMQSKFVRSLTFGASILWDRSRLYKGTSIYSWRSIICQNGLKQKRSPPMTPELFSNSLNLSSPDLGPLSLWLAMMVPPVDITVPTTPLKKSLIRDFIGLLFTKIPMTWSHGVTLVNVKEKSHRRRTPCFVV</sequence>
<dbReference type="Proteomes" id="UP001151760">
    <property type="component" value="Unassembled WGS sequence"/>
</dbReference>
<comment type="caution">
    <text evidence="1">The sequence shown here is derived from an EMBL/GenBank/DDBJ whole genome shotgun (WGS) entry which is preliminary data.</text>
</comment>